<comment type="caution">
    <text evidence="10">The sequence shown here is derived from an EMBL/GenBank/DDBJ whole genome shotgun (WGS) entry which is preliminary data.</text>
</comment>
<organism evidence="10 11">
    <name type="scientific">Rheinheimera tilapiae</name>
    <dbReference type="NCBI Taxonomy" id="875043"/>
    <lineage>
        <taxon>Bacteria</taxon>
        <taxon>Pseudomonadati</taxon>
        <taxon>Pseudomonadota</taxon>
        <taxon>Gammaproteobacteria</taxon>
        <taxon>Chromatiales</taxon>
        <taxon>Chromatiaceae</taxon>
        <taxon>Rheinheimera</taxon>
    </lineage>
</organism>
<dbReference type="PANTHER" id="PTHR30572:SF4">
    <property type="entry name" value="ABC TRANSPORTER PERMEASE YTRF"/>
    <property type="match status" value="1"/>
</dbReference>
<accession>A0ABV6BDP6</accession>
<feature type="transmembrane region" description="Helical" evidence="7">
    <location>
        <begin position="335"/>
        <end position="357"/>
    </location>
</feature>
<proteinExistence type="inferred from homology"/>
<keyword evidence="3 7" id="KW-0812">Transmembrane</keyword>
<dbReference type="RefSeq" id="WP_377244095.1">
    <property type="nucleotide sequence ID" value="NZ_JBHLXP010000003.1"/>
</dbReference>
<evidence type="ECO:0000256" key="6">
    <source>
        <dbReference type="ARBA" id="ARBA00038076"/>
    </source>
</evidence>
<evidence type="ECO:0000256" key="5">
    <source>
        <dbReference type="ARBA" id="ARBA00023136"/>
    </source>
</evidence>
<keyword evidence="5 7" id="KW-0472">Membrane</keyword>
<evidence type="ECO:0000313" key="10">
    <source>
        <dbReference type="EMBL" id="MFC0049011.1"/>
    </source>
</evidence>
<keyword evidence="2" id="KW-1003">Cell membrane</keyword>
<dbReference type="Pfam" id="PF12704">
    <property type="entry name" value="MacB_PCD"/>
    <property type="match status" value="1"/>
</dbReference>
<protein>
    <submittedName>
        <fullName evidence="10">ABC transporter permease</fullName>
    </submittedName>
</protein>
<evidence type="ECO:0000259" key="8">
    <source>
        <dbReference type="Pfam" id="PF02687"/>
    </source>
</evidence>
<evidence type="ECO:0000256" key="2">
    <source>
        <dbReference type="ARBA" id="ARBA00022475"/>
    </source>
</evidence>
<dbReference type="Proteomes" id="UP001589813">
    <property type="component" value="Unassembled WGS sequence"/>
</dbReference>
<feature type="transmembrane region" description="Helical" evidence="7">
    <location>
        <begin position="369"/>
        <end position="393"/>
    </location>
</feature>
<dbReference type="InterPro" id="IPR050250">
    <property type="entry name" value="Macrolide_Exporter_MacB"/>
</dbReference>
<feature type="transmembrane region" description="Helical" evidence="7">
    <location>
        <begin position="282"/>
        <end position="306"/>
    </location>
</feature>
<keyword evidence="11" id="KW-1185">Reference proteome</keyword>
<dbReference type="InterPro" id="IPR003838">
    <property type="entry name" value="ABC3_permease_C"/>
</dbReference>
<dbReference type="InterPro" id="IPR025857">
    <property type="entry name" value="MacB_PCD"/>
</dbReference>
<evidence type="ECO:0000256" key="3">
    <source>
        <dbReference type="ARBA" id="ARBA00022692"/>
    </source>
</evidence>
<name>A0ABV6BDP6_9GAMM</name>
<evidence type="ECO:0000256" key="1">
    <source>
        <dbReference type="ARBA" id="ARBA00004651"/>
    </source>
</evidence>
<evidence type="ECO:0000313" key="11">
    <source>
        <dbReference type="Proteomes" id="UP001589813"/>
    </source>
</evidence>
<keyword evidence="4 7" id="KW-1133">Transmembrane helix</keyword>
<gene>
    <name evidence="10" type="ORF">ACFFJP_12010</name>
</gene>
<evidence type="ECO:0000256" key="7">
    <source>
        <dbReference type="SAM" id="Phobius"/>
    </source>
</evidence>
<dbReference type="PANTHER" id="PTHR30572">
    <property type="entry name" value="MEMBRANE COMPONENT OF TRANSPORTER-RELATED"/>
    <property type="match status" value="1"/>
</dbReference>
<sequence length="405" mass="44148">MLELGPMLRALMRNKIGALLIALQIALTLTIMVNAIFMMLARSAQMARPSGLDEQNTFYLTNTVFAPNYNLQAALAQDLQRIRQTPGVVAATQINAIPLSGGGWSMSLQNKPGDDIDGTGVAVYMVDEQGIAAMGLELIAGENFAPSDVIWRDQGATEWPAKIILSQAMAAQMFDGDWKKALGQTLYINNHEPMQITGIIKSLQAPWNGWDNVENAMLVPQQLDSRNSRFFIRTEPGRRDALMPQLEKALAESDKGRIVRNMQTMEQTRADSYREDLATYNILLTVIVVLTLITGFGIVGLAMFSINRRTRQIGTRRALGASQWQIMRYFMLENLLISGLGVLLGIGGAVGLNIWLVSTFAMKPLTPGLLLVGCAALLAVGQLAVSYPALIAARISPATATRGRA</sequence>
<dbReference type="Pfam" id="PF02687">
    <property type="entry name" value="FtsX"/>
    <property type="match status" value="1"/>
</dbReference>
<feature type="domain" description="MacB-like periplasmic core" evidence="9">
    <location>
        <begin position="26"/>
        <end position="247"/>
    </location>
</feature>
<feature type="domain" description="ABC3 transporter permease C-terminal" evidence="8">
    <location>
        <begin position="285"/>
        <end position="397"/>
    </location>
</feature>
<evidence type="ECO:0000259" key="9">
    <source>
        <dbReference type="Pfam" id="PF12704"/>
    </source>
</evidence>
<comment type="subcellular location">
    <subcellularLocation>
        <location evidence="1">Cell membrane</location>
        <topology evidence="1">Multi-pass membrane protein</topology>
    </subcellularLocation>
</comment>
<comment type="similarity">
    <text evidence="6">Belongs to the ABC-4 integral membrane protein family.</text>
</comment>
<reference evidence="10 11" key="1">
    <citation type="submission" date="2024-09" db="EMBL/GenBank/DDBJ databases">
        <authorList>
            <person name="Sun Q."/>
            <person name="Mori K."/>
        </authorList>
    </citation>
    <scope>NUCLEOTIDE SEQUENCE [LARGE SCALE GENOMIC DNA]</scope>
    <source>
        <strain evidence="10 11">KCTC 23315</strain>
    </source>
</reference>
<evidence type="ECO:0000256" key="4">
    <source>
        <dbReference type="ARBA" id="ARBA00022989"/>
    </source>
</evidence>
<dbReference type="EMBL" id="JBHLXP010000003">
    <property type="protein sequence ID" value="MFC0049011.1"/>
    <property type="molecule type" value="Genomic_DNA"/>
</dbReference>